<dbReference type="AlphaFoldDB" id="A0A1Y2GQE1"/>
<comment type="caution">
    <text evidence="2">The sequence shown here is derived from an EMBL/GenBank/DDBJ whole genome shotgun (WGS) entry which is preliminary data.</text>
</comment>
<name>A0A1Y2GQE1_9FUNG</name>
<feature type="region of interest" description="Disordered" evidence="1">
    <location>
        <begin position="1"/>
        <end position="49"/>
    </location>
</feature>
<dbReference type="EMBL" id="MCFF01000017">
    <property type="protein sequence ID" value="ORZ16814.1"/>
    <property type="molecule type" value="Genomic_DNA"/>
</dbReference>
<dbReference type="InParanoid" id="A0A1Y2GQE1"/>
<dbReference type="GeneID" id="33569626"/>
<feature type="compositionally biased region" description="Polar residues" evidence="1">
    <location>
        <begin position="27"/>
        <end position="42"/>
    </location>
</feature>
<keyword evidence="3" id="KW-1185">Reference proteome</keyword>
<protein>
    <submittedName>
        <fullName evidence="2">Uncharacterized protein</fullName>
    </submittedName>
</protein>
<dbReference type="Proteomes" id="UP000193648">
    <property type="component" value="Unassembled WGS sequence"/>
</dbReference>
<sequence length="252" mass="28429">MSSTNNIVSSSSAVSTSRKRTRDEVESTPNVNEVSSSTQSDPNEYRGRLVPFKPVSTENLLSVYSKLFLDPYQCSIRGRSDPLPAEYQDGDEVYPREWLVLEGQEARTPKGHVLKREGFTLFRLHEPSLFKQLEKLKLRLVSEEDWETAKKARATLQQQHRVAEAPVVASTTESMQELAARGLRKVFTELTAVGVEAPHSKRLEERAALWIELYKTVVPAKHPVDQEETASEPNSSPRHSKRARTSVEPSTK</sequence>
<evidence type="ECO:0000313" key="2">
    <source>
        <dbReference type="EMBL" id="ORZ16814.1"/>
    </source>
</evidence>
<evidence type="ECO:0000256" key="1">
    <source>
        <dbReference type="SAM" id="MobiDB-lite"/>
    </source>
</evidence>
<organism evidence="2 3">
    <name type="scientific">Lobosporangium transversale</name>
    <dbReference type="NCBI Taxonomy" id="64571"/>
    <lineage>
        <taxon>Eukaryota</taxon>
        <taxon>Fungi</taxon>
        <taxon>Fungi incertae sedis</taxon>
        <taxon>Mucoromycota</taxon>
        <taxon>Mortierellomycotina</taxon>
        <taxon>Mortierellomycetes</taxon>
        <taxon>Mortierellales</taxon>
        <taxon>Mortierellaceae</taxon>
        <taxon>Lobosporangium</taxon>
    </lineage>
</organism>
<accession>A0A1Y2GQE1</accession>
<feature type="region of interest" description="Disordered" evidence="1">
    <location>
        <begin position="221"/>
        <end position="252"/>
    </location>
</feature>
<evidence type="ECO:0000313" key="3">
    <source>
        <dbReference type="Proteomes" id="UP000193648"/>
    </source>
</evidence>
<reference evidence="2 3" key="1">
    <citation type="submission" date="2016-07" db="EMBL/GenBank/DDBJ databases">
        <title>Pervasive Adenine N6-methylation of Active Genes in Fungi.</title>
        <authorList>
            <consortium name="DOE Joint Genome Institute"/>
            <person name="Mondo S.J."/>
            <person name="Dannebaum R.O."/>
            <person name="Kuo R.C."/>
            <person name="Labutti K."/>
            <person name="Haridas S."/>
            <person name="Kuo A."/>
            <person name="Salamov A."/>
            <person name="Ahrendt S.R."/>
            <person name="Lipzen A."/>
            <person name="Sullivan W."/>
            <person name="Andreopoulos W.B."/>
            <person name="Clum A."/>
            <person name="Lindquist E."/>
            <person name="Daum C."/>
            <person name="Ramamoorthy G.K."/>
            <person name="Gryganskyi A."/>
            <person name="Culley D."/>
            <person name="Magnuson J.K."/>
            <person name="James T.Y."/>
            <person name="O'Malley M.A."/>
            <person name="Stajich J.E."/>
            <person name="Spatafora J.W."/>
            <person name="Visel A."/>
            <person name="Grigoriev I.V."/>
        </authorList>
    </citation>
    <scope>NUCLEOTIDE SEQUENCE [LARGE SCALE GENOMIC DNA]</scope>
    <source>
        <strain evidence="2 3">NRRL 3116</strain>
    </source>
</reference>
<dbReference type="RefSeq" id="XP_021881749.1">
    <property type="nucleotide sequence ID" value="XM_022027783.1"/>
</dbReference>
<proteinExistence type="predicted"/>
<feature type="compositionally biased region" description="Low complexity" evidence="1">
    <location>
        <begin position="1"/>
        <end position="16"/>
    </location>
</feature>
<gene>
    <name evidence="2" type="ORF">BCR41DRAFT_386364</name>
</gene>